<dbReference type="Proteomes" id="UP000254701">
    <property type="component" value="Unassembled WGS sequence"/>
</dbReference>
<dbReference type="AlphaFoldDB" id="A0A380WIR5"/>
<dbReference type="CDD" id="cd04301">
    <property type="entry name" value="NAT_SF"/>
    <property type="match status" value="1"/>
</dbReference>
<dbReference type="OrthoDB" id="9815041at2"/>
<reference evidence="2 3" key="1">
    <citation type="submission" date="2018-06" db="EMBL/GenBank/DDBJ databases">
        <authorList>
            <consortium name="Pathogen Informatics"/>
            <person name="Doyle S."/>
        </authorList>
    </citation>
    <scope>NUCLEOTIDE SEQUENCE [LARGE SCALE GENOMIC DNA]</scope>
    <source>
        <strain evidence="2 3">NCTC10684</strain>
    </source>
</reference>
<dbReference type="EMBL" id="UFSM01000001">
    <property type="protein sequence ID" value="SUU88867.1"/>
    <property type="molecule type" value="Genomic_DNA"/>
</dbReference>
<dbReference type="SUPFAM" id="SSF55729">
    <property type="entry name" value="Acyl-CoA N-acyltransferases (Nat)"/>
    <property type="match status" value="1"/>
</dbReference>
<dbReference type="InterPro" id="IPR000182">
    <property type="entry name" value="GNAT_dom"/>
</dbReference>
<dbReference type="Pfam" id="PF00583">
    <property type="entry name" value="Acetyltransf_1"/>
    <property type="match status" value="1"/>
</dbReference>
<name>A0A380WIR5_AMIAI</name>
<evidence type="ECO:0000313" key="3">
    <source>
        <dbReference type="Proteomes" id="UP000254701"/>
    </source>
</evidence>
<sequence>MPVFSLEPLVPDSAAFQGLRETSLEEGFSMLQRLQEHWRDGSNTFSKPGEALLGVFVGASLVGAGGLNIDPYLAGGGSGRVRHVYVGPRFRRHGVGRLLVEAIIARARPEFAVLNLRAPDTAHAFYEALGFKPVEGEKFASHRLIFAQSSQGS</sequence>
<dbReference type="InterPro" id="IPR016181">
    <property type="entry name" value="Acyl_CoA_acyltransferase"/>
</dbReference>
<organism evidence="2 3">
    <name type="scientific">Aminobacter aminovorans</name>
    <name type="common">Chelatobacter heintzii</name>
    <dbReference type="NCBI Taxonomy" id="83263"/>
    <lineage>
        <taxon>Bacteria</taxon>
        <taxon>Pseudomonadati</taxon>
        <taxon>Pseudomonadota</taxon>
        <taxon>Alphaproteobacteria</taxon>
        <taxon>Hyphomicrobiales</taxon>
        <taxon>Phyllobacteriaceae</taxon>
        <taxon>Aminobacter</taxon>
    </lineage>
</organism>
<dbReference type="PROSITE" id="PS51186">
    <property type="entry name" value="GNAT"/>
    <property type="match status" value="1"/>
</dbReference>
<evidence type="ECO:0000259" key="1">
    <source>
        <dbReference type="PROSITE" id="PS51186"/>
    </source>
</evidence>
<keyword evidence="2" id="KW-0808">Transferase</keyword>
<dbReference type="GO" id="GO:0016747">
    <property type="term" value="F:acyltransferase activity, transferring groups other than amino-acyl groups"/>
    <property type="evidence" value="ECO:0007669"/>
    <property type="project" value="InterPro"/>
</dbReference>
<feature type="domain" description="N-acetyltransferase" evidence="1">
    <location>
        <begin position="1"/>
        <end position="151"/>
    </location>
</feature>
<proteinExistence type="predicted"/>
<accession>A0A380WIR5</accession>
<gene>
    <name evidence="2" type="ORF">NCTC10684_02098</name>
</gene>
<dbReference type="Gene3D" id="3.40.630.30">
    <property type="match status" value="1"/>
</dbReference>
<evidence type="ECO:0000313" key="2">
    <source>
        <dbReference type="EMBL" id="SUU88867.1"/>
    </source>
</evidence>
<protein>
    <submittedName>
        <fullName evidence="2">Acetyltransferase (GNAT) family</fullName>
    </submittedName>
</protein>